<evidence type="ECO:0000313" key="3">
    <source>
        <dbReference type="Proteomes" id="UP001642484"/>
    </source>
</evidence>
<accession>A0ABP0J826</accession>
<proteinExistence type="predicted"/>
<reference evidence="2 3" key="1">
    <citation type="submission" date="2024-02" db="EMBL/GenBank/DDBJ databases">
        <authorList>
            <person name="Chen Y."/>
            <person name="Shah S."/>
            <person name="Dougan E. K."/>
            <person name="Thang M."/>
            <person name="Chan C."/>
        </authorList>
    </citation>
    <scope>NUCLEOTIDE SEQUENCE [LARGE SCALE GENOMIC DNA]</scope>
</reference>
<dbReference type="Proteomes" id="UP001642484">
    <property type="component" value="Unassembled WGS sequence"/>
</dbReference>
<evidence type="ECO:0000313" key="2">
    <source>
        <dbReference type="EMBL" id="CAK9010540.1"/>
    </source>
</evidence>
<gene>
    <name evidence="2" type="ORF">CCMP2556_LOCUS10112</name>
    <name evidence="1" type="ORF">CCMP2556_LOCUS9895</name>
</gene>
<protein>
    <submittedName>
        <fullName evidence="2">Uncharacterized protein</fullName>
    </submittedName>
</protein>
<dbReference type="EMBL" id="CAXAMN010004558">
    <property type="protein sequence ID" value="CAK9009986.1"/>
    <property type="molecule type" value="Genomic_DNA"/>
</dbReference>
<dbReference type="EMBL" id="CAXAMN010004669">
    <property type="protein sequence ID" value="CAK9010540.1"/>
    <property type="molecule type" value="Genomic_DNA"/>
</dbReference>
<keyword evidence="3" id="KW-1185">Reference proteome</keyword>
<comment type="caution">
    <text evidence="2">The sequence shown here is derived from an EMBL/GenBank/DDBJ whole genome shotgun (WGS) entry which is preliminary data.</text>
</comment>
<evidence type="ECO:0000313" key="1">
    <source>
        <dbReference type="EMBL" id="CAK9009986.1"/>
    </source>
</evidence>
<sequence>MGNCGVRLGVDDEEVQLRGCCKNADNELDRWKTRDLAFVQAFAAKELDDSNTFDDAGTKDTMKEAVANLVQSFLCGRQLEVSSMIYGAGDFHASFNKELSEMRLEPLHETSASEHAWSIPFIYVLEATVDPGTPGLARYSLNSILRVRLGPHSGHGPDTLILKLTSSECEAMALFLRATSRDLQSSAAWDRQRVMDDESVATTMVRSVQLLKDPRGLASLVLSKDRSEKNTKQIIEENLA</sequence>
<name>A0ABP0J826_9DINO</name>
<organism evidence="2 3">
    <name type="scientific">Durusdinium trenchii</name>
    <dbReference type="NCBI Taxonomy" id="1381693"/>
    <lineage>
        <taxon>Eukaryota</taxon>
        <taxon>Sar</taxon>
        <taxon>Alveolata</taxon>
        <taxon>Dinophyceae</taxon>
        <taxon>Suessiales</taxon>
        <taxon>Symbiodiniaceae</taxon>
        <taxon>Durusdinium</taxon>
    </lineage>
</organism>